<dbReference type="Gene3D" id="3.40.630.30">
    <property type="match status" value="1"/>
</dbReference>
<dbReference type="InterPro" id="IPR053144">
    <property type="entry name" value="Acetyltransferase_Butenolide"/>
</dbReference>
<keyword evidence="3" id="KW-1185">Reference proteome</keyword>
<dbReference type="OrthoDB" id="10039976at2759"/>
<dbReference type="CDD" id="cd04301">
    <property type="entry name" value="NAT_SF"/>
    <property type="match status" value="1"/>
</dbReference>
<dbReference type="RefSeq" id="XP_046006652.1">
    <property type="nucleotide sequence ID" value="XM_046155535.1"/>
</dbReference>
<dbReference type="InterPro" id="IPR016181">
    <property type="entry name" value="Acyl_CoA_acyltransferase"/>
</dbReference>
<reference evidence="2" key="1">
    <citation type="journal article" date="2021" name="Nat. Commun.">
        <title>Genetic determinants of endophytism in the Arabidopsis root mycobiome.</title>
        <authorList>
            <person name="Mesny F."/>
            <person name="Miyauchi S."/>
            <person name="Thiergart T."/>
            <person name="Pickel B."/>
            <person name="Atanasova L."/>
            <person name="Karlsson M."/>
            <person name="Huettel B."/>
            <person name="Barry K.W."/>
            <person name="Haridas S."/>
            <person name="Chen C."/>
            <person name="Bauer D."/>
            <person name="Andreopoulos W."/>
            <person name="Pangilinan J."/>
            <person name="LaButti K."/>
            <person name="Riley R."/>
            <person name="Lipzen A."/>
            <person name="Clum A."/>
            <person name="Drula E."/>
            <person name="Henrissat B."/>
            <person name="Kohler A."/>
            <person name="Grigoriev I.V."/>
            <person name="Martin F.M."/>
            <person name="Hacquard S."/>
        </authorList>
    </citation>
    <scope>NUCLEOTIDE SEQUENCE</scope>
    <source>
        <strain evidence="2">MPI-CAGE-CH-0230</strain>
    </source>
</reference>
<sequence length="193" mass="21680">MAQSFKSLARSRTWRKDDFVISTDPSLFPISALSEVFNSEGFYWANAPTPEAMRELLENSLSFGLYQLNEQSKGPESSPASGTEATDHEKLEFVGIARCVTDFVTFSYLTDVWVQPGHQGKGLGRWLVGCVREVMDSMPFLRRSMLFTSSWDRSVPFYEDILGMSVIESRRGEGVAIMARKGRGHPMYGEEGL</sequence>
<accession>A0A9P8XUZ4</accession>
<comment type="caution">
    <text evidence="2">The sequence shown here is derived from an EMBL/GenBank/DDBJ whole genome shotgun (WGS) entry which is preliminary data.</text>
</comment>
<dbReference type="GeneID" id="70185081"/>
<organism evidence="2 3">
    <name type="scientific">Microdochium trichocladiopsis</name>
    <dbReference type="NCBI Taxonomy" id="1682393"/>
    <lineage>
        <taxon>Eukaryota</taxon>
        <taxon>Fungi</taxon>
        <taxon>Dikarya</taxon>
        <taxon>Ascomycota</taxon>
        <taxon>Pezizomycotina</taxon>
        <taxon>Sordariomycetes</taxon>
        <taxon>Xylariomycetidae</taxon>
        <taxon>Xylariales</taxon>
        <taxon>Microdochiaceae</taxon>
        <taxon>Microdochium</taxon>
    </lineage>
</organism>
<name>A0A9P8XUZ4_9PEZI</name>
<dbReference type="PANTHER" id="PTHR43233">
    <property type="entry name" value="FAMILY N-ACETYLTRANSFERASE, PUTATIVE (AFU_ORTHOLOGUE AFUA_6G03350)-RELATED"/>
    <property type="match status" value="1"/>
</dbReference>
<gene>
    <name evidence="2" type="ORF">B0I36DRAFT_335862</name>
</gene>
<dbReference type="Pfam" id="PF00583">
    <property type="entry name" value="Acetyltransf_1"/>
    <property type="match status" value="1"/>
</dbReference>
<dbReference type="PROSITE" id="PS51186">
    <property type="entry name" value="GNAT"/>
    <property type="match status" value="1"/>
</dbReference>
<evidence type="ECO:0000313" key="3">
    <source>
        <dbReference type="Proteomes" id="UP000756346"/>
    </source>
</evidence>
<proteinExistence type="predicted"/>
<dbReference type="EMBL" id="JAGTJQ010000011">
    <property type="protein sequence ID" value="KAH7018385.1"/>
    <property type="molecule type" value="Genomic_DNA"/>
</dbReference>
<dbReference type="AlphaFoldDB" id="A0A9P8XUZ4"/>
<protein>
    <recommendedName>
        <fullName evidence="1">N-acetyltransferase domain-containing protein</fullName>
    </recommendedName>
</protein>
<evidence type="ECO:0000313" key="2">
    <source>
        <dbReference type="EMBL" id="KAH7018385.1"/>
    </source>
</evidence>
<dbReference type="Proteomes" id="UP000756346">
    <property type="component" value="Unassembled WGS sequence"/>
</dbReference>
<dbReference type="PANTHER" id="PTHR43233:SF1">
    <property type="entry name" value="FAMILY N-ACETYLTRANSFERASE, PUTATIVE (AFU_ORTHOLOGUE AFUA_6G03350)-RELATED"/>
    <property type="match status" value="1"/>
</dbReference>
<evidence type="ECO:0000259" key="1">
    <source>
        <dbReference type="PROSITE" id="PS51186"/>
    </source>
</evidence>
<dbReference type="InterPro" id="IPR000182">
    <property type="entry name" value="GNAT_dom"/>
</dbReference>
<dbReference type="GO" id="GO:0016747">
    <property type="term" value="F:acyltransferase activity, transferring groups other than amino-acyl groups"/>
    <property type="evidence" value="ECO:0007669"/>
    <property type="project" value="InterPro"/>
</dbReference>
<feature type="domain" description="N-acetyltransferase" evidence="1">
    <location>
        <begin position="51"/>
        <end position="183"/>
    </location>
</feature>
<dbReference type="SUPFAM" id="SSF55729">
    <property type="entry name" value="Acyl-CoA N-acyltransferases (Nat)"/>
    <property type="match status" value="1"/>
</dbReference>